<feature type="transmembrane region" description="Helical" evidence="3">
    <location>
        <begin position="349"/>
        <end position="368"/>
    </location>
</feature>
<name>A0A165HYB3_EXIGL</name>
<dbReference type="OrthoDB" id="2213137at2759"/>
<dbReference type="PANTHER" id="PTHR11360">
    <property type="entry name" value="MONOCARBOXYLATE TRANSPORTER"/>
    <property type="match status" value="1"/>
</dbReference>
<dbReference type="InterPro" id="IPR036259">
    <property type="entry name" value="MFS_trans_sf"/>
</dbReference>
<feature type="transmembrane region" description="Helical" evidence="3">
    <location>
        <begin position="149"/>
        <end position="172"/>
    </location>
</feature>
<protein>
    <submittedName>
        <fullName evidence="5">MFS general substrate transporter</fullName>
    </submittedName>
</protein>
<evidence type="ECO:0000256" key="1">
    <source>
        <dbReference type="ARBA" id="ARBA00004141"/>
    </source>
</evidence>
<dbReference type="Gene3D" id="1.20.1250.20">
    <property type="entry name" value="MFS general substrate transporter like domains"/>
    <property type="match status" value="2"/>
</dbReference>
<feature type="domain" description="Major facilitator superfamily (MFS) profile" evidence="4">
    <location>
        <begin position="284"/>
        <end position="482"/>
    </location>
</feature>
<dbReference type="InParanoid" id="A0A165HYB3"/>
<reference evidence="5 6" key="1">
    <citation type="journal article" date="2016" name="Mol. Biol. Evol.">
        <title>Comparative Genomics of Early-Diverging Mushroom-Forming Fungi Provides Insights into the Origins of Lignocellulose Decay Capabilities.</title>
        <authorList>
            <person name="Nagy L.G."/>
            <person name="Riley R."/>
            <person name="Tritt A."/>
            <person name="Adam C."/>
            <person name="Daum C."/>
            <person name="Floudas D."/>
            <person name="Sun H."/>
            <person name="Yadav J.S."/>
            <person name="Pangilinan J."/>
            <person name="Larsson K.H."/>
            <person name="Matsuura K."/>
            <person name="Barry K."/>
            <person name="Labutti K."/>
            <person name="Kuo R."/>
            <person name="Ohm R.A."/>
            <person name="Bhattacharya S.S."/>
            <person name="Shirouzu T."/>
            <person name="Yoshinaga Y."/>
            <person name="Martin F.M."/>
            <person name="Grigoriev I.V."/>
            <person name="Hibbett D.S."/>
        </authorList>
    </citation>
    <scope>NUCLEOTIDE SEQUENCE [LARGE SCALE GENOMIC DNA]</scope>
    <source>
        <strain evidence="5 6">HHB12029</strain>
    </source>
</reference>
<evidence type="ECO:0000256" key="2">
    <source>
        <dbReference type="ARBA" id="ARBA00006727"/>
    </source>
</evidence>
<feature type="transmembrane region" description="Helical" evidence="3">
    <location>
        <begin position="210"/>
        <end position="231"/>
    </location>
</feature>
<dbReference type="AlphaFoldDB" id="A0A165HYB3"/>
<dbReference type="InterPro" id="IPR050327">
    <property type="entry name" value="Proton-linked_MCT"/>
</dbReference>
<proteinExistence type="inferred from homology"/>
<feature type="transmembrane region" description="Helical" evidence="3">
    <location>
        <begin position="53"/>
        <end position="74"/>
    </location>
</feature>
<dbReference type="InterPro" id="IPR011701">
    <property type="entry name" value="MFS"/>
</dbReference>
<feature type="transmembrane region" description="Helical" evidence="3">
    <location>
        <begin position="374"/>
        <end position="397"/>
    </location>
</feature>
<dbReference type="Proteomes" id="UP000077266">
    <property type="component" value="Unassembled WGS sequence"/>
</dbReference>
<feature type="transmembrane region" description="Helical" evidence="3">
    <location>
        <begin position="454"/>
        <end position="473"/>
    </location>
</feature>
<evidence type="ECO:0000313" key="6">
    <source>
        <dbReference type="Proteomes" id="UP000077266"/>
    </source>
</evidence>
<dbReference type="InterPro" id="IPR020846">
    <property type="entry name" value="MFS_dom"/>
</dbReference>
<feature type="transmembrane region" description="Helical" evidence="3">
    <location>
        <begin position="409"/>
        <end position="434"/>
    </location>
</feature>
<sequence length="482" mass="52600">MAEIAVEPLELESYLADGERRSPSQELSFPDQGQDLLPVDTGFAAYSYLFANFVLELLVWSYAFSYAVFLPYYANVVFPHHANLSLLSLIGTLATGIMYMAALVVMRVCPRYPWIKRPMMLSGLFISTAALVGAAFSTEPWQLLLTQGVVFSIGGSALYYPATSLLCAIFFLSSTLSELCRFEWFVERRGLVCFFPRCSPRIYSSQASGLILSGTGIGGIVVPFMVNALLYKYGMRSTFLAMAGILCLCVLPILPFLKSRYPANRAASSRQAARINYSVFRSIPFWCLLLSNWMQSLGHSVPSLYLPAFASDLHLSGTTGVLVLALLNGASVPGRIFMGFCSDRFDLRIPMLLSCLGSAGAVFFLWGFTNSTGLLVAFALCYGFTGGGFSSMWPRFVSSIAKDDPHTSYFLMSTFYAGRGIAYIVSTPISTGLLNTRSAWGSRSAHYAYGMKGYGVVIFFTGMILLGSGIGVASRSFGGARR</sequence>
<feature type="transmembrane region" description="Helical" evidence="3">
    <location>
        <begin position="315"/>
        <end position="337"/>
    </location>
</feature>
<evidence type="ECO:0000256" key="3">
    <source>
        <dbReference type="SAM" id="Phobius"/>
    </source>
</evidence>
<feature type="transmembrane region" description="Helical" evidence="3">
    <location>
        <begin position="237"/>
        <end position="257"/>
    </location>
</feature>
<dbReference type="Pfam" id="PF07690">
    <property type="entry name" value="MFS_1"/>
    <property type="match status" value="1"/>
</dbReference>
<dbReference type="SUPFAM" id="SSF103473">
    <property type="entry name" value="MFS general substrate transporter"/>
    <property type="match status" value="1"/>
</dbReference>
<accession>A0A165HYB3</accession>
<dbReference type="STRING" id="1314781.A0A165HYB3"/>
<dbReference type="GO" id="GO:0022857">
    <property type="term" value="F:transmembrane transporter activity"/>
    <property type="evidence" value="ECO:0007669"/>
    <property type="project" value="InterPro"/>
</dbReference>
<dbReference type="EMBL" id="KV426005">
    <property type="protein sequence ID" value="KZV92632.1"/>
    <property type="molecule type" value="Genomic_DNA"/>
</dbReference>
<dbReference type="GO" id="GO:0016020">
    <property type="term" value="C:membrane"/>
    <property type="evidence" value="ECO:0007669"/>
    <property type="project" value="UniProtKB-SubCell"/>
</dbReference>
<keyword evidence="3" id="KW-1133">Transmembrane helix</keyword>
<dbReference type="PROSITE" id="PS50850">
    <property type="entry name" value="MFS"/>
    <property type="match status" value="1"/>
</dbReference>
<evidence type="ECO:0000259" key="4">
    <source>
        <dbReference type="PROSITE" id="PS50850"/>
    </source>
</evidence>
<keyword evidence="3" id="KW-0472">Membrane</keyword>
<keyword evidence="3" id="KW-0812">Transmembrane</keyword>
<comment type="similarity">
    <text evidence="2">Belongs to the major facilitator superfamily. Monocarboxylate porter (TC 2.A.1.13) family.</text>
</comment>
<evidence type="ECO:0000313" key="5">
    <source>
        <dbReference type="EMBL" id="KZV92632.1"/>
    </source>
</evidence>
<feature type="transmembrane region" description="Helical" evidence="3">
    <location>
        <begin position="86"/>
        <end position="106"/>
    </location>
</feature>
<comment type="subcellular location">
    <subcellularLocation>
        <location evidence="1">Membrane</location>
        <topology evidence="1">Multi-pass membrane protein</topology>
    </subcellularLocation>
</comment>
<dbReference type="PANTHER" id="PTHR11360:SF287">
    <property type="entry name" value="MFS MONOCARBOXYLATE TRANSPORTER"/>
    <property type="match status" value="1"/>
</dbReference>
<feature type="transmembrane region" description="Helical" evidence="3">
    <location>
        <begin position="278"/>
        <end position="295"/>
    </location>
</feature>
<keyword evidence="6" id="KW-1185">Reference proteome</keyword>
<gene>
    <name evidence="5" type="ORF">EXIGLDRAFT_647051</name>
</gene>
<organism evidence="5 6">
    <name type="scientific">Exidia glandulosa HHB12029</name>
    <dbReference type="NCBI Taxonomy" id="1314781"/>
    <lineage>
        <taxon>Eukaryota</taxon>
        <taxon>Fungi</taxon>
        <taxon>Dikarya</taxon>
        <taxon>Basidiomycota</taxon>
        <taxon>Agaricomycotina</taxon>
        <taxon>Agaricomycetes</taxon>
        <taxon>Auriculariales</taxon>
        <taxon>Exidiaceae</taxon>
        <taxon>Exidia</taxon>
    </lineage>
</organism>
<feature type="transmembrane region" description="Helical" evidence="3">
    <location>
        <begin position="118"/>
        <end position="137"/>
    </location>
</feature>